<dbReference type="RefSeq" id="WP_377349659.1">
    <property type="nucleotide sequence ID" value="NZ_JBHLTP010000012.1"/>
</dbReference>
<dbReference type="Proteomes" id="UP001589836">
    <property type="component" value="Unassembled WGS sequence"/>
</dbReference>
<dbReference type="PANTHER" id="PTHR42852:SF1">
    <property type="entry name" value="THIOREDOXIN-LIKE PROTEIN YNEN"/>
    <property type="match status" value="1"/>
</dbReference>
<gene>
    <name evidence="4" type="ORF">ACFFGV_15565</name>
</gene>
<dbReference type="Pfam" id="PF00578">
    <property type="entry name" value="AhpC-TSA"/>
    <property type="match status" value="1"/>
</dbReference>
<dbReference type="CDD" id="cd02966">
    <property type="entry name" value="TlpA_like_family"/>
    <property type="match status" value="1"/>
</dbReference>
<proteinExistence type="predicted"/>
<evidence type="ECO:0000313" key="4">
    <source>
        <dbReference type="EMBL" id="MFC0524997.1"/>
    </source>
</evidence>
<evidence type="ECO:0000313" key="5">
    <source>
        <dbReference type="Proteomes" id="UP001589836"/>
    </source>
</evidence>
<evidence type="ECO:0000256" key="2">
    <source>
        <dbReference type="SAM" id="MobiDB-lite"/>
    </source>
</evidence>
<reference evidence="4 5" key="1">
    <citation type="submission" date="2024-09" db="EMBL/GenBank/DDBJ databases">
        <authorList>
            <person name="Sun Q."/>
            <person name="Mori K."/>
        </authorList>
    </citation>
    <scope>NUCLEOTIDE SEQUENCE [LARGE SCALE GENOMIC DNA]</scope>
    <source>
        <strain evidence="4 5">NCAIM B.02529</strain>
    </source>
</reference>
<protein>
    <submittedName>
        <fullName evidence="4">TlpA disulfide reductase family protein</fullName>
    </submittedName>
</protein>
<feature type="region of interest" description="Disordered" evidence="2">
    <location>
        <begin position="28"/>
        <end position="56"/>
    </location>
</feature>
<accession>A0ABV6LRF3</accession>
<dbReference type="InterPro" id="IPR050553">
    <property type="entry name" value="Thioredoxin_ResA/DsbE_sf"/>
</dbReference>
<dbReference type="Gene3D" id="3.40.30.10">
    <property type="entry name" value="Glutaredoxin"/>
    <property type="match status" value="1"/>
</dbReference>
<dbReference type="InterPro" id="IPR036249">
    <property type="entry name" value="Thioredoxin-like_sf"/>
</dbReference>
<dbReference type="SUPFAM" id="SSF52833">
    <property type="entry name" value="Thioredoxin-like"/>
    <property type="match status" value="1"/>
</dbReference>
<keyword evidence="1" id="KW-1015">Disulfide bond</keyword>
<evidence type="ECO:0000256" key="1">
    <source>
        <dbReference type="ARBA" id="ARBA00023157"/>
    </source>
</evidence>
<dbReference type="InterPro" id="IPR013766">
    <property type="entry name" value="Thioredoxin_domain"/>
</dbReference>
<dbReference type="EMBL" id="JBHLTP010000012">
    <property type="protein sequence ID" value="MFC0524997.1"/>
    <property type="molecule type" value="Genomic_DNA"/>
</dbReference>
<organism evidence="4 5">
    <name type="scientific">Pontibacillus salicampi</name>
    <dbReference type="NCBI Taxonomy" id="1449801"/>
    <lineage>
        <taxon>Bacteria</taxon>
        <taxon>Bacillati</taxon>
        <taxon>Bacillota</taxon>
        <taxon>Bacilli</taxon>
        <taxon>Bacillales</taxon>
        <taxon>Bacillaceae</taxon>
        <taxon>Pontibacillus</taxon>
    </lineage>
</organism>
<feature type="domain" description="Thioredoxin" evidence="3">
    <location>
        <begin position="54"/>
        <end position="195"/>
    </location>
</feature>
<comment type="caution">
    <text evidence="4">The sequence shown here is derived from an EMBL/GenBank/DDBJ whole genome shotgun (WGS) entry which is preliminary data.</text>
</comment>
<name>A0ABV6LRF3_9BACI</name>
<keyword evidence="5" id="KW-1185">Reference proteome</keyword>
<dbReference type="PROSITE" id="PS51352">
    <property type="entry name" value="THIOREDOXIN_2"/>
    <property type="match status" value="1"/>
</dbReference>
<feature type="compositionally biased region" description="Polar residues" evidence="2">
    <location>
        <begin position="28"/>
        <end position="38"/>
    </location>
</feature>
<dbReference type="PANTHER" id="PTHR42852">
    <property type="entry name" value="THIOL:DISULFIDE INTERCHANGE PROTEIN DSBE"/>
    <property type="match status" value="1"/>
</dbReference>
<dbReference type="InterPro" id="IPR000866">
    <property type="entry name" value="AhpC/TSA"/>
</dbReference>
<sequence>MMKRIIGAVIILALFGYTIYSVLDTSSTAKSDQHSTSEAPEGSAMTPPNAPKGLKVGEEAPDVQLETLEGEKVHLSDFRGQKVYLNFWATWCPPCREEMPEMQQFHEEYGEEVTIIAVNATATETGGRDKIAQYVKENGYTFKVLLDPNNDANSLFRAQALPTTYFIGTDGTIQQAPKVGPMNMSYMKEMKEKLK</sequence>
<evidence type="ECO:0000259" key="3">
    <source>
        <dbReference type="PROSITE" id="PS51352"/>
    </source>
</evidence>